<evidence type="ECO:0000313" key="5">
    <source>
        <dbReference type="Proteomes" id="UP001140293"/>
    </source>
</evidence>
<keyword evidence="2" id="KW-0472">Membrane</keyword>
<reference evidence="4" key="1">
    <citation type="submission" date="2020-07" db="EMBL/GenBank/DDBJ databases">
        <authorList>
            <person name="Pettersson B.M.F."/>
            <person name="Behra P.R.K."/>
            <person name="Ramesh M."/>
            <person name="Das S."/>
            <person name="Dasgupta S."/>
            <person name="Kirsebom L.A."/>
        </authorList>
    </citation>
    <scope>NUCLEOTIDE SEQUENCE</scope>
    <source>
        <strain evidence="4">DSM 44615</strain>
    </source>
</reference>
<evidence type="ECO:0000259" key="3">
    <source>
        <dbReference type="Pfam" id="PF10110"/>
    </source>
</evidence>
<dbReference type="Pfam" id="PF10110">
    <property type="entry name" value="GPDPase_memb"/>
    <property type="match status" value="1"/>
</dbReference>
<evidence type="ECO:0000256" key="2">
    <source>
        <dbReference type="SAM" id="Phobius"/>
    </source>
</evidence>
<sequence length="405" mass="41422">MSNDADGFGPAGPPPPGYQQPGYQQPAYPPPGYAPPGYPPPGYAPPGYPPPGYAPPGYGPPGYAPPGYGPPPGYPYGGPAQALQPGVIPLRPLTLSDIFNGAVAYIRRNPKATLGLTTIVVVISQLVALVLQIGPLAASGGLLSTVQGEPTTFGDVVALTGSSLVGGVTTMLASIVLSGMLTVVIGRAVFGAGITIGEAWERLRHRLLALIGFTLLEIAAFLVAAVVIGIVIALAVSAGGAVAGFLVGAPLVLLAVAALVYAATVLIFAPPLIVLERLPVFTAIARSYDLVKKDFWRVLGIWLLATIVTALVAGAVSVPFSLIGQVLTTTADSSSSAILGLVLVSIGSVFGQILTAPFAAGVTVLLYTDRRIRGEAFDLVLQTGAAAVPGTPQDSTDHLWLTRQR</sequence>
<feature type="transmembrane region" description="Helical" evidence="2">
    <location>
        <begin position="242"/>
        <end position="275"/>
    </location>
</feature>
<feature type="domain" description="Glycerophosphoryl diester phosphodiesterase membrane" evidence="3">
    <location>
        <begin position="252"/>
        <end position="374"/>
    </location>
</feature>
<dbReference type="EMBL" id="JACKSJ010000248">
    <property type="protein sequence ID" value="MCV7173621.1"/>
    <property type="molecule type" value="Genomic_DNA"/>
</dbReference>
<gene>
    <name evidence="4" type="ORF">H7I41_27220</name>
</gene>
<feature type="region of interest" description="Disordered" evidence="1">
    <location>
        <begin position="1"/>
        <end position="52"/>
    </location>
</feature>
<organism evidence="4 5">
    <name type="scientific">[Mycobacterium] manitobense</name>
    <dbReference type="NCBI Taxonomy" id="190147"/>
    <lineage>
        <taxon>Bacteria</taxon>
        <taxon>Bacillati</taxon>
        <taxon>Actinomycetota</taxon>
        <taxon>Actinomycetes</taxon>
        <taxon>Mycobacteriales</taxon>
        <taxon>Mycobacteriaceae</taxon>
        <taxon>Mycolicibacterium</taxon>
    </lineage>
</organism>
<dbReference type="Proteomes" id="UP001140293">
    <property type="component" value="Unassembled WGS sequence"/>
</dbReference>
<keyword evidence="2" id="KW-0812">Transmembrane</keyword>
<feature type="transmembrane region" description="Helical" evidence="2">
    <location>
        <begin position="114"/>
        <end position="134"/>
    </location>
</feature>
<dbReference type="InterPro" id="IPR018476">
    <property type="entry name" value="GlyceroP-diester-Pdiesterase_M"/>
</dbReference>
<feature type="transmembrane region" description="Helical" evidence="2">
    <location>
        <begin position="171"/>
        <end position="195"/>
    </location>
</feature>
<name>A0A9X2YUR1_9MYCO</name>
<evidence type="ECO:0000256" key="1">
    <source>
        <dbReference type="SAM" id="MobiDB-lite"/>
    </source>
</evidence>
<accession>A0A9X2YUR1</accession>
<feature type="transmembrane region" description="Helical" evidence="2">
    <location>
        <begin position="207"/>
        <end position="236"/>
    </location>
</feature>
<keyword evidence="2" id="KW-1133">Transmembrane helix</keyword>
<proteinExistence type="predicted"/>
<feature type="compositionally biased region" description="Pro residues" evidence="1">
    <location>
        <begin position="27"/>
        <end position="52"/>
    </location>
</feature>
<dbReference type="AlphaFoldDB" id="A0A9X2YUR1"/>
<dbReference type="RefSeq" id="WP_264015793.1">
    <property type="nucleotide sequence ID" value="NZ_JACKSJ010000248.1"/>
</dbReference>
<feature type="transmembrane region" description="Helical" evidence="2">
    <location>
        <begin position="295"/>
        <end position="318"/>
    </location>
</feature>
<comment type="caution">
    <text evidence="4">The sequence shown here is derived from an EMBL/GenBank/DDBJ whole genome shotgun (WGS) entry which is preliminary data.</text>
</comment>
<evidence type="ECO:0000313" key="4">
    <source>
        <dbReference type="EMBL" id="MCV7173621.1"/>
    </source>
</evidence>
<protein>
    <submittedName>
        <fullName evidence="4">Glycerophosphoryl diester phosphodiesterase membrane domain-containing protein</fullName>
    </submittedName>
</protein>
<feature type="transmembrane region" description="Helical" evidence="2">
    <location>
        <begin position="338"/>
        <end position="367"/>
    </location>
</feature>
<reference evidence="4" key="2">
    <citation type="journal article" date="2022" name="BMC Genomics">
        <title>Comparative genome analysis of mycobacteria focusing on tRNA and non-coding RNA.</title>
        <authorList>
            <person name="Behra P.R.K."/>
            <person name="Pettersson B.M.F."/>
            <person name="Ramesh M."/>
            <person name="Das S."/>
            <person name="Dasgupta S."/>
            <person name="Kirsebom L.A."/>
        </authorList>
    </citation>
    <scope>NUCLEOTIDE SEQUENCE</scope>
    <source>
        <strain evidence="4">DSM 44615</strain>
    </source>
</reference>
<keyword evidence="5" id="KW-1185">Reference proteome</keyword>